<evidence type="ECO:0000256" key="5">
    <source>
        <dbReference type="ARBA" id="ARBA00022801"/>
    </source>
</evidence>
<evidence type="ECO:0000256" key="12">
    <source>
        <dbReference type="SAM" id="SignalP"/>
    </source>
</evidence>
<dbReference type="FunFam" id="2.40.10.10:FF:000005">
    <property type="entry name" value="Serine protease 37"/>
    <property type="match status" value="1"/>
</dbReference>
<dbReference type="GeneID" id="114667720"/>
<dbReference type="PROSITE" id="PS00134">
    <property type="entry name" value="TRYPSIN_HIS"/>
    <property type="match status" value="1"/>
</dbReference>
<dbReference type="GO" id="GO:0004252">
    <property type="term" value="F:serine-type endopeptidase activity"/>
    <property type="evidence" value="ECO:0007669"/>
    <property type="project" value="UniProtKB-EC"/>
</dbReference>
<keyword evidence="5 11" id="KW-0378">Hydrolase</keyword>
<dbReference type="Pfam" id="PF00089">
    <property type="entry name" value="Trypsin"/>
    <property type="match status" value="1"/>
</dbReference>
<dbReference type="GeneTree" id="ENSGT01050000244883"/>
<dbReference type="InterPro" id="IPR050127">
    <property type="entry name" value="Serine_Proteases_S1"/>
</dbReference>
<evidence type="ECO:0000256" key="6">
    <source>
        <dbReference type="ARBA" id="ARBA00022825"/>
    </source>
</evidence>
<dbReference type="PANTHER" id="PTHR24264">
    <property type="entry name" value="TRYPSIN-RELATED"/>
    <property type="match status" value="1"/>
</dbReference>
<name>A0A8C4XFH6_ERPCA</name>
<evidence type="ECO:0000259" key="13">
    <source>
        <dbReference type="PROSITE" id="PS50240"/>
    </source>
</evidence>
<evidence type="ECO:0000256" key="9">
    <source>
        <dbReference type="ARBA" id="ARBA00036320"/>
    </source>
</evidence>
<keyword evidence="8" id="KW-1015">Disulfide bond</keyword>
<reference evidence="14" key="1">
    <citation type="submission" date="2021-06" db="EMBL/GenBank/DDBJ databases">
        <authorList>
            <consortium name="Wellcome Sanger Institute Data Sharing"/>
        </authorList>
    </citation>
    <scope>NUCLEOTIDE SEQUENCE [LARGE SCALE GENOMIC DNA]</scope>
</reference>
<dbReference type="SMART" id="SM00020">
    <property type="entry name" value="Tryp_SPc"/>
    <property type="match status" value="1"/>
</dbReference>
<reference evidence="14" key="2">
    <citation type="submission" date="2025-08" db="UniProtKB">
        <authorList>
            <consortium name="Ensembl"/>
        </authorList>
    </citation>
    <scope>IDENTIFICATION</scope>
</reference>
<dbReference type="EC" id="3.4.21.4" evidence="10"/>
<reference evidence="14" key="3">
    <citation type="submission" date="2025-09" db="UniProtKB">
        <authorList>
            <consortium name="Ensembl"/>
        </authorList>
    </citation>
    <scope>IDENTIFICATION</scope>
</reference>
<dbReference type="RefSeq" id="XP_028678971.1">
    <property type="nucleotide sequence ID" value="XM_028823138.1"/>
</dbReference>
<keyword evidence="3 11" id="KW-0645">Protease</keyword>
<evidence type="ECO:0000256" key="2">
    <source>
        <dbReference type="ARBA" id="ARBA00022525"/>
    </source>
</evidence>
<dbReference type="AlphaFoldDB" id="A0A8C4XFH6"/>
<dbReference type="GO" id="GO:0005615">
    <property type="term" value="C:extracellular space"/>
    <property type="evidence" value="ECO:0007669"/>
    <property type="project" value="TreeGrafter"/>
</dbReference>
<dbReference type="InterPro" id="IPR009003">
    <property type="entry name" value="Peptidase_S1_PA"/>
</dbReference>
<dbReference type="InterPro" id="IPR033116">
    <property type="entry name" value="TRYPSIN_SER"/>
</dbReference>
<evidence type="ECO:0000313" key="14">
    <source>
        <dbReference type="Ensembl" id="ENSECRP00000028169.1"/>
    </source>
</evidence>
<keyword evidence="6 11" id="KW-0720">Serine protease</keyword>
<dbReference type="FunFam" id="2.40.10.10:FF:000008">
    <property type="entry name" value="Cationic trypsin"/>
    <property type="match status" value="1"/>
</dbReference>
<dbReference type="SUPFAM" id="SSF50494">
    <property type="entry name" value="Trypsin-like serine proteases"/>
    <property type="match status" value="1"/>
</dbReference>
<proteinExistence type="predicted"/>
<keyword evidence="2" id="KW-0964">Secreted</keyword>
<dbReference type="PANTHER" id="PTHR24264:SF6">
    <property type="entry name" value="TRYPSINOGEN 1A-RELATED"/>
    <property type="match status" value="1"/>
</dbReference>
<dbReference type="Gene3D" id="2.40.10.10">
    <property type="entry name" value="Trypsin-like serine proteases"/>
    <property type="match status" value="2"/>
</dbReference>
<dbReference type="GO" id="GO:0007586">
    <property type="term" value="P:digestion"/>
    <property type="evidence" value="ECO:0007669"/>
    <property type="project" value="UniProtKB-KW"/>
</dbReference>
<accession>A0A8C4XFH6</accession>
<evidence type="ECO:0000256" key="11">
    <source>
        <dbReference type="RuleBase" id="RU363034"/>
    </source>
</evidence>
<sequence length="241" mass="26098">MKSIVLLFLLGATVYADDDKIVGGYECPEHSKPWQVSLNAGYHFCGGSLISEEWVLSAAHCYKSRIEVRLGEHDITYSEGTEQFISSVRVIRHPNYNPYTIDNDVMLIKLSRAAVLDENIQPVHLPSECAAAGTVCTVSGWGDTLSSVSGDQLQCVEVPILTTAVCQSSYPGMITENMFCAGYLEGGKDSCQGDSGGPVVCNGVLQGVVSWGYGCAERNHPGVYAKVCNYTDWIQRTIAAN</sequence>
<keyword evidence="4" id="KW-0222">Digestion</keyword>
<dbReference type="Ensembl" id="ENSECRT00000028756.1">
    <property type="protein sequence ID" value="ENSECRP00000028169.1"/>
    <property type="gene ID" value="ENSECRG00000019067.1"/>
</dbReference>
<organism evidence="14 15">
    <name type="scientific">Erpetoichthys calabaricus</name>
    <name type="common">Rope fish</name>
    <name type="synonym">Calamoichthys calabaricus</name>
    <dbReference type="NCBI Taxonomy" id="27687"/>
    <lineage>
        <taxon>Eukaryota</taxon>
        <taxon>Metazoa</taxon>
        <taxon>Chordata</taxon>
        <taxon>Craniata</taxon>
        <taxon>Vertebrata</taxon>
        <taxon>Euteleostomi</taxon>
        <taxon>Actinopterygii</taxon>
        <taxon>Polypteriformes</taxon>
        <taxon>Polypteridae</taxon>
        <taxon>Erpetoichthys</taxon>
    </lineage>
</organism>
<evidence type="ECO:0000256" key="4">
    <source>
        <dbReference type="ARBA" id="ARBA00022757"/>
    </source>
</evidence>
<evidence type="ECO:0000256" key="8">
    <source>
        <dbReference type="ARBA" id="ARBA00023157"/>
    </source>
</evidence>
<dbReference type="PROSITE" id="PS50240">
    <property type="entry name" value="TRYPSIN_DOM"/>
    <property type="match status" value="1"/>
</dbReference>
<dbReference type="GO" id="GO:0006508">
    <property type="term" value="P:proteolysis"/>
    <property type="evidence" value="ECO:0007669"/>
    <property type="project" value="UniProtKB-KW"/>
</dbReference>
<feature type="signal peptide" evidence="12">
    <location>
        <begin position="1"/>
        <end position="16"/>
    </location>
</feature>
<dbReference type="InterPro" id="IPR001254">
    <property type="entry name" value="Trypsin_dom"/>
</dbReference>
<feature type="chain" id="PRO_5034665248" description="trypsin" evidence="12">
    <location>
        <begin position="17"/>
        <end position="241"/>
    </location>
</feature>
<dbReference type="Proteomes" id="UP000694620">
    <property type="component" value="Chromosome 17"/>
</dbReference>
<evidence type="ECO:0000256" key="1">
    <source>
        <dbReference type="ARBA" id="ARBA00004239"/>
    </source>
</evidence>
<evidence type="ECO:0000256" key="3">
    <source>
        <dbReference type="ARBA" id="ARBA00022670"/>
    </source>
</evidence>
<dbReference type="InterPro" id="IPR001314">
    <property type="entry name" value="Peptidase_S1A"/>
</dbReference>
<protein>
    <recommendedName>
        <fullName evidence="10">trypsin</fullName>
        <ecNumber evidence="10">3.4.21.4</ecNumber>
    </recommendedName>
</protein>
<dbReference type="CDD" id="cd00190">
    <property type="entry name" value="Tryp_SPc"/>
    <property type="match status" value="1"/>
</dbReference>
<comment type="catalytic activity">
    <reaction evidence="9">
        <text>Preferential cleavage: Arg-|-Xaa, Lys-|-Xaa.</text>
        <dbReference type="EC" id="3.4.21.4"/>
    </reaction>
</comment>
<keyword evidence="7" id="KW-0865">Zymogen</keyword>
<dbReference type="OrthoDB" id="10059102at2759"/>
<evidence type="ECO:0000256" key="10">
    <source>
        <dbReference type="ARBA" id="ARBA00038868"/>
    </source>
</evidence>
<dbReference type="InterPro" id="IPR018114">
    <property type="entry name" value="TRYPSIN_HIS"/>
</dbReference>
<keyword evidence="15" id="KW-1185">Reference proteome</keyword>
<evidence type="ECO:0000256" key="7">
    <source>
        <dbReference type="ARBA" id="ARBA00023145"/>
    </source>
</evidence>
<dbReference type="InterPro" id="IPR043504">
    <property type="entry name" value="Peptidase_S1_PA_chymotrypsin"/>
</dbReference>
<keyword evidence="12" id="KW-0732">Signal</keyword>
<feature type="domain" description="Peptidase S1" evidence="13">
    <location>
        <begin position="21"/>
        <end position="239"/>
    </location>
</feature>
<dbReference type="PRINTS" id="PR00722">
    <property type="entry name" value="CHYMOTRYPSIN"/>
</dbReference>
<dbReference type="PROSITE" id="PS00135">
    <property type="entry name" value="TRYPSIN_SER"/>
    <property type="match status" value="1"/>
</dbReference>
<evidence type="ECO:0000313" key="15">
    <source>
        <dbReference type="Proteomes" id="UP000694620"/>
    </source>
</evidence>
<comment type="subcellular location">
    <subcellularLocation>
        <location evidence="1">Secreted</location>
        <location evidence="1">Extracellular space</location>
    </subcellularLocation>
</comment>
<gene>
    <name evidence="14" type="primary">LOC114667720</name>
</gene>